<feature type="transmembrane region" description="Helical" evidence="7">
    <location>
        <begin position="266"/>
        <end position="287"/>
    </location>
</feature>
<sequence length="302" mass="32547">MVKPAATHPGTRPTTHPGSRRAPALGRSRRRSRVRARCNTAIALVLTALMLLPVYWMVNVSLTPQHEMRSSTPSLLPLHPTFEGYRAVLDDQLPYLGTSLLIGLGTVALTLAIAAPAAYALSKLRVRGGNTLGFILVIAQMIPGIVMAMGFYGVYLTLGILNTWWGLIIADSTIAVPFGVMIYTAFMRGIPDELIDATKIDGASPWRTFRSVILPVSRNATVTVALFSFLWAWSDFVFANTLAGGSSLQPITLGIYRYIGNNNQEWNAIMATAVVASVPVAFLLVLAQRYVAAGMTAGAVKS</sequence>
<dbReference type="EMBL" id="AP023440">
    <property type="protein sequence ID" value="BCL33030.1"/>
    <property type="molecule type" value="Genomic_DNA"/>
</dbReference>
<feature type="transmembrane region" description="Helical" evidence="7">
    <location>
        <begin position="164"/>
        <end position="186"/>
    </location>
</feature>
<evidence type="ECO:0000256" key="1">
    <source>
        <dbReference type="ARBA" id="ARBA00004651"/>
    </source>
</evidence>
<evidence type="ECO:0000313" key="11">
    <source>
        <dbReference type="Proteomes" id="UP000516444"/>
    </source>
</evidence>
<proteinExistence type="inferred from homology"/>
<keyword evidence="3" id="KW-1003">Cell membrane</keyword>
<protein>
    <submittedName>
        <fullName evidence="10">Sugar ABC transporter permease</fullName>
    </submittedName>
</protein>
<comment type="similarity">
    <text evidence="7">Belongs to the binding-protein-dependent transport system permease family.</text>
</comment>
<evidence type="ECO:0000256" key="2">
    <source>
        <dbReference type="ARBA" id="ARBA00022448"/>
    </source>
</evidence>
<gene>
    <name evidence="10" type="ORF">GCM10017557_78890</name>
</gene>
<evidence type="ECO:0000256" key="4">
    <source>
        <dbReference type="ARBA" id="ARBA00022692"/>
    </source>
</evidence>
<comment type="subcellular location">
    <subcellularLocation>
        <location evidence="1 7">Cell membrane</location>
        <topology evidence="1 7">Multi-pass membrane protein</topology>
    </subcellularLocation>
</comment>
<evidence type="ECO:0000256" key="3">
    <source>
        <dbReference type="ARBA" id="ARBA00022475"/>
    </source>
</evidence>
<reference evidence="10 11" key="1">
    <citation type="journal article" date="2014" name="Int. J. Syst. Evol. Microbiol.">
        <title>Complete genome sequence of Corynebacterium casei LMG S-19264T (=DSM 44701T), isolated from a smear-ripened cheese.</title>
        <authorList>
            <consortium name="US DOE Joint Genome Institute (JGI-PGF)"/>
            <person name="Walter F."/>
            <person name="Albersmeier A."/>
            <person name="Kalinowski J."/>
            <person name="Ruckert C."/>
        </authorList>
    </citation>
    <scope>NUCLEOTIDE SEQUENCE [LARGE SCALE GENOMIC DNA]</scope>
    <source>
        <strain evidence="10 11">JCM 4677</strain>
    </source>
</reference>
<organism evidence="10 11">
    <name type="scientific">Streptomyces aurantiacus</name>
    <dbReference type="NCBI Taxonomy" id="47760"/>
    <lineage>
        <taxon>Bacteria</taxon>
        <taxon>Bacillati</taxon>
        <taxon>Actinomycetota</taxon>
        <taxon>Actinomycetes</taxon>
        <taxon>Kitasatosporales</taxon>
        <taxon>Streptomycetaceae</taxon>
        <taxon>Streptomyces</taxon>
        <taxon>Streptomyces aurantiacus group</taxon>
    </lineage>
</organism>
<dbReference type="KEGG" id="sgm:GCM10017557_78890"/>
<dbReference type="CDD" id="cd06261">
    <property type="entry name" value="TM_PBP2"/>
    <property type="match status" value="1"/>
</dbReference>
<dbReference type="PANTHER" id="PTHR32243:SF18">
    <property type="entry name" value="INNER MEMBRANE ABC TRANSPORTER PERMEASE PROTEIN YCJP"/>
    <property type="match status" value="1"/>
</dbReference>
<evidence type="ECO:0000256" key="5">
    <source>
        <dbReference type="ARBA" id="ARBA00022989"/>
    </source>
</evidence>
<dbReference type="PANTHER" id="PTHR32243">
    <property type="entry name" value="MALTOSE TRANSPORT SYSTEM PERMEASE-RELATED"/>
    <property type="match status" value="1"/>
</dbReference>
<dbReference type="PROSITE" id="PS50928">
    <property type="entry name" value="ABC_TM1"/>
    <property type="match status" value="1"/>
</dbReference>
<keyword evidence="4 7" id="KW-0812">Transmembrane</keyword>
<dbReference type="Pfam" id="PF00528">
    <property type="entry name" value="BPD_transp_1"/>
    <property type="match status" value="1"/>
</dbReference>
<accession>A0A7G1PGN5</accession>
<evidence type="ECO:0000256" key="6">
    <source>
        <dbReference type="ARBA" id="ARBA00023136"/>
    </source>
</evidence>
<feature type="transmembrane region" description="Helical" evidence="7">
    <location>
        <begin position="212"/>
        <end position="233"/>
    </location>
</feature>
<dbReference type="SUPFAM" id="SSF161098">
    <property type="entry name" value="MetI-like"/>
    <property type="match status" value="1"/>
</dbReference>
<evidence type="ECO:0000313" key="10">
    <source>
        <dbReference type="EMBL" id="BCL33030.1"/>
    </source>
</evidence>
<name>A0A7G1PGN5_9ACTN</name>
<dbReference type="Proteomes" id="UP000516444">
    <property type="component" value="Chromosome"/>
</dbReference>
<dbReference type="GO" id="GO:0055085">
    <property type="term" value="P:transmembrane transport"/>
    <property type="evidence" value="ECO:0007669"/>
    <property type="project" value="InterPro"/>
</dbReference>
<keyword evidence="6 7" id="KW-0472">Membrane</keyword>
<dbReference type="InterPro" id="IPR000515">
    <property type="entry name" value="MetI-like"/>
</dbReference>
<dbReference type="GO" id="GO:0005886">
    <property type="term" value="C:plasma membrane"/>
    <property type="evidence" value="ECO:0007669"/>
    <property type="project" value="UniProtKB-SubCell"/>
</dbReference>
<feature type="domain" description="ABC transmembrane type-1" evidence="9">
    <location>
        <begin position="96"/>
        <end position="287"/>
    </location>
</feature>
<dbReference type="InterPro" id="IPR035906">
    <property type="entry name" value="MetI-like_sf"/>
</dbReference>
<evidence type="ECO:0000259" key="9">
    <source>
        <dbReference type="PROSITE" id="PS50928"/>
    </source>
</evidence>
<feature type="transmembrane region" description="Helical" evidence="7">
    <location>
        <begin position="133"/>
        <end position="158"/>
    </location>
</feature>
<dbReference type="InterPro" id="IPR050901">
    <property type="entry name" value="BP-dep_ABC_trans_perm"/>
</dbReference>
<evidence type="ECO:0000256" key="7">
    <source>
        <dbReference type="RuleBase" id="RU363032"/>
    </source>
</evidence>
<feature type="region of interest" description="Disordered" evidence="8">
    <location>
        <begin position="1"/>
        <end position="32"/>
    </location>
</feature>
<evidence type="ECO:0000256" key="8">
    <source>
        <dbReference type="SAM" id="MobiDB-lite"/>
    </source>
</evidence>
<feature type="compositionally biased region" description="Low complexity" evidence="8">
    <location>
        <begin position="1"/>
        <end position="26"/>
    </location>
</feature>
<keyword evidence="2 7" id="KW-0813">Transport</keyword>
<dbReference type="Gene3D" id="1.10.3720.10">
    <property type="entry name" value="MetI-like"/>
    <property type="match status" value="1"/>
</dbReference>
<keyword evidence="11" id="KW-1185">Reference proteome</keyword>
<feature type="transmembrane region" description="Helical" evidence="7">
    <location>
        <begin position="100"/>
        <end position="121"/>
    </location>
</feature>
<dbReference type="AlphaFoldDB" id="A0A7G1PGN5"/>
<feature type="transmembrane region" description="Helical" evidence="7">
    <location>
        <begin position="38"/>
        <end position="58"/>
    </location>
</feature>
<keyword evidence="5 7" id="KW-1133">Transmembrane helix</keyword>